<dbReference type="EMBL" id="SLZU01000001">
    <property type="protein sequence ID" value="TCS67409.1"/>
    <property type="molecule type" value="Genomic_DNA"/>
</dbReference>
<evidence type="ECO:0000313" key="3">
    <source>
        <dbReference type="EMBL" id="TCS67409.1"/>
    </source>
</evidence>
<dbReference type="GO" id="GO:0008168">
    <property type="term" value="F:methyltransferase activity"/>
    <property type="evidence" value="ECO:0007669"/>
    <property type="project" value="UniProtKB-KW"/>
</dbReference>
<dbReference type="Pfam" id="PF08242">
    <property type="entry name" value="Methyltransf_12"/>
    <property type="match status" value="1"/>
</dbReference>
<dbReference type="OrthoDB" id="649979at2"/>
<reference evidence="3 4" key="1">
    <citation type="submission" date="2019-03" db="EMBL/GenBank/DDBJ databases">
        <title>Genomic Encyclopedia of Type Strains, Phase IV (KMG-IV): sequencing the most valuable type-strain genomes for metagenomic binning, comparative biology and taxonomic classification.</title>
        <authorList>
            <person name="Goeker M."/>
        </authorList>
    </citation>
    <scope>NUCLEOTIDE SEQUENCE [LARGE SCALE GENOMIC DNA]</scope>
    <source>
        <strain evidence="3 4">DSM 104836</strain>
    </source>
</reference>
<feature type="domain" description="Methyltransferase type 12" evidence="2">
    <location>
        <begin position="56"/>
        <end position="152"/>
    </location>
</feature>
<evidence type="ECO:0000256" key="1">
    <source>
        <dbReference type="SAM" id="MobiDB-lite"/>
    </source>
</evidence>
<gene>
    <name evidence="3" type="ORF">EDD52_101510</name>
</gene>
<protein>
    <submittedName>
        <fullName evidence="3">Methyltransferase family protein</fullName>
    </submittedName>
</protein>
<dbReference type="InterPro" id="IPR029063">
    <property type="entry name" value="SAM-dependent_MTases_sf"/>
</dbReference>
<dbReference type="RefSeq" id="WP_132241460.1">
    <property type="nucleotide sequence ID" value="NZ_SLZU01000001.1"/>
</dbReference>
<keyword evidence="4" id="KW-1185">Reference proteome</keyword>
<dbReference type="CDD" id="cd02440">
    <property type="entry name" value="AdoMet_MTases"/>
    <property type="match status" value="1"/>
</dbReference>
<evidence type="ECO:0000259" key="2">
    <source>
        <dbReference type="Pfam" id="PF08242"/>
    </source>
</evidence>
<accession>A0A4R3JQG8</accession>
<dbReference type="SUPFAM" id="SSF53335">
    <property type="entry name" value="S-adenosyl-L-methionine-dependent methyltransferases"/>
    <property type="match status" value="1"/>
</dbReference>
<dbReference type="Gene3D" id="3.40.50.150">
    <property type="entry name" value="Vaccinia Virus protein VP39"/>
    <property type="match status" value="1"/>
</dbReference>
<feature type="region of interest" description="Disordered" evidence="1">
    <location>
        <begin position="1"/>
        <end position="22"/>
    </location>
</feature>
<dbReference type="Proteomes" id="UP000295696">
    <property type="component" value="Unassembled WGS sequence"/>
</dbReference>
<organism evidence="3 4">
    <name type="scientific">Primorskyibacter sedentarius</name>
    <dbReference type="NCBI Taxonomy" id="745311"/>
    <lineage>
        <taxon>Bacteria</taxon>
        <taxon>Pseudomonadati</taxon>
        <taxon>Pseudomonadota</taxon>
        <taxon>Alphaproteobacteria</taxon>
        <taxon>Rhodobacterales</taxon>
        <taxon>Roseobacteraceae</taxon>
        <taxon>Primorskyibacter</taxon>
    </lineage>
</organism>
<dbReference type="InterPro" id="IPR013217">
    <property type="entry name" value="Methyltransf_12"/>
</dbReference>
<dbReference type="AlphaFoldDB" id="A0A4R3JQG8"/>
<evidence type="ECO:0000313" key="4">
    <source>
        <dbReference type="Proteomes" id="UP000295696"/>
    </source>
</evidence>
<keyword evidence="3" id="KW-0489">Methyltransferase</keyword>
<proteinExistence type="predicted"/>
<name>A0A4R3JQG8_9RHOB</name>
<comment type="caution">
    <text evidence="3">The sequence shown here is derived from an EMBL/GenBank/DDBJ whole genome shotgun (WGS) entry which is preliminary data.</text>
</comment>
<keyword evidence="3" id="KW-0808">Transferase</keyword>
<dbReference type="GO" id="GO:0032259">
    <property type="term" value="P:methylation"/>
    <property type="evidence" value="ECO:0007669"/>
    <property type="project" value="UniProtKB-KW"/>
</dbReference>
<sequence length="395" mass="42252">MVTVSEQYEAYPYPERDPADEKTRLIEGSPSHPREIDHFLFSGQRDWSRPFRALVAGGGTGDGLIMLAQHLANSSHPHEITYVDLSTASRQVAEARAKVRGLNNITFVTGSLLDAPDLGEFDYIDCCGVLHHLPDPAAGFAALRSAVAPDGGLGFMVYAPYGRSGVYPLQEAFGALLDGLPPAKRLEEARRLVDGLPAGHPFRLNPHLVDHRQSAAGFYDLLLHSQDRAFGIAELMQTLGDTGWALTDLTQPALYDLSRIADVPDHLSKTDAMAIAEKLLGTIKLHIGYAAPSGSGDRVATGASRSAIPHLRGASPKALAKVIAQGKAPKLSVSGVDSWLKLPRQAAPLLAGIDGSRTVAQIISAARLEPLQGGALWSRVDAALRPWGLLLYSGF</sequence>